<feature type="repeat" description="WD" evidence="8">
    <location>
        <begin position="30"/>
        <end position="71"/>
    </location>
</feature>
<keyword evidence="2" id="KW-0396">Initiation factor</keyword>
<evidence type="ECO:0000256" key="1">
    <source>
        <dbReference type="ARBA" id="ARBA00022490"/>
    </source>
</evidence>
<evidence type="ECO:0000256" key="4">
    <source>
        <dbReference type="ARBA" id="ARBA00022737"/>
    </source>
</evidence>
<dbReference type="AlphaFoldDB" id="A0A915HJP3"/>
<protein>
    <recommendedName>
        <fullName evidence="7">Serine-threonine kinase receptor-associated protein</fullName>
    </recommendedName>
</protein>
<dbReference type="GO" id="GO:0003723">
    <property type="term" value="F:RNA binding"/>
    <property type="evidence" value="ECO:0007669"/>
    <property type="project" value="TreeGrafter"/>
</dbReference>
<dbReference type="PANTHER" id="PTHR19877">
    <property type="entry name" value="EUKARYOTIC TRANSLATION INITIATION FACTOR 3 SUBUNIT I"/>
    <property type="match status" value="1"/>
</dbReference>
<evidence type="ECO:0000256" key="3">
    <source>
        <dbReference type="ARBA" id="ARBA00022574"/>
    </source>
</evidence>
<dbReference type="Proteomes" id="UP000887565">
    <property type="component" value="Unplaced"/>
</dbReference>
<evidence type="ECO:0000256" key="7">
    <source>
        <dbReference type="ARBA" id="ARBA00040390"/>
    </source>
</evidence>
<accession>A0A915HJP3</accession>
<proteinExistence type="inferred from homology"/>
<keyword evidence="5" id="KW-0648">Protein biosynthesis</keyword>
<dbReference type="SMART" id="SM00320">
    <property type="entry name" value="WD40"/>
    <property type="match status" value="2"/>
</dbReference>
<evidence type="ECO:0000313" key="9">
    <source>
        <dbReference type="Proteomes" id="UP000887565"/>
    </source>
</evidence>
<dbReference type="GO" id="GO:0071541">
    <property type="term" value="C:eukaryotic translation initiation factor 3 complex, eIF3m"/>
    <property type="evidence" value="ECO:0007669"/>
    <property type="project" value="TreeGrafter"/>
</dbReference>
<reference evidence="10" key="1">
    <citation type="submission" date="2022-11" db="UniProtKB">
        <authorList>
            <consortium name="WormBaseParasite"/>
        </authorList>
    </citation>
    <scope>IDENTIFICATION</scope>
</reference>
<dbReference type="SUPFAM" id="SSF50978">
    <property type="entry name" value="WD40 repeat-like"/>
    <property type="match status" value="1"/>
</dbReference>
<dbReference type="GO" id="GO:0002183">
    <property type="term" value="P:cytoplasmic translational initiation"/>
    <property type="evidence" value="ECO:0007669"/>
    <property type="project" value="TreeGrafter"/>
</dbReference>
<dbReference type="GO" id="GO:0003743">
    <property type="term" value="F:translation initiation factor activity"/>
    <property type="evidence" value="ECO:0007669"/>
    <property type="project" value="UniProtKB-KW"/>
</dbReference>
<feature type="repeat" description="WD" evidence="8">
    <location>
        <begin position="127"/>
        <end position="157"/>
    </location>
</feature>
<comment type="similarity">
    <text evidence="6">Belongs to the WD repeat STRAP family.</text>
</comment>
<evidence type="ECO:0000256" key="5">
    <source>
        <dbReference type="ARBA" id="ARBA00022917"/>
    </source>
</evidence>
<organism evidence="9 10">
    <name type="scientific">Romanomermis culicivorax</name>
    <name type="common">Nematode worm</name>
    <dbReference type="NCBI Taxonomy" id="13658"/>
    <lineage>
        <taxon>Eukaryota</taxon>
        <taxon>Metazoa</taxon>
        <taxon>Ecdysozoa</taxon>
        <taxon>Nematoda</taxon>
        <taxon>Enoplea</taxon>
        <taxon>Dorylaimia</taxon>
        <taxon>Mermithida</taxon>
        <taxon>Mermithoidea</taxon>
        <taxon>Mermithidae</taxon>
        <taxon>Romanomermis</taxon>
    </lineage>
</organism>
<dbReference type="PROSITE" id="PS50294">
    <property type="entry name" value="WD_REPEATS_REGION"/>
    <property type="match status" value="1"/>
</dbReference>
<evidence type="ECO:0000256" key="2">
    <source>
        <dbReference type="ARBA" id="ARBA00022540"/>
    </source>
</evidence>
<name>A0A915HJP3_ROMCU</name>
<dbReference type="PANTHER" id="PTHR19877:SF1">
    <property type="entry name" value="EUKARYOTIC TRANSLATION INITIATION FACTOR 3 SUBUNIT I"/>
    <property type="match status" value="1"/>
</dbReference>
<dbReference type="Gene3D" id="2.130.10.10">
    <property type="entry name" value="YVTN repeat-like/Quinoprotein amine dehydrogenase"/>
    <property type="match status" value="1"/>
</dbReference>
<keyword evidence="1" id="KW-0963">Cytoplasm</keyword>
<dbReference type="InterPro" id="IPR036322">
    <property type="entry name" value="WD40_repeat_dom_sf"/>
</dbReference>
<dbReference type="InterPro" id="IPR001680">
    <property type="entry name" value="WD40_rpt"/>
</dbReference>
<sequence>MNGHELGEICQFDIRMNKQDRQDLTPVNFVNEHKRQITDLQLSDDQCVLLSSSKDQTAKLFDARTLEKKKTYISERPVNSAAMSPIRDHIVLGGGEEAMQVTQTDTRLGQFEAKLYHMVFEEEFARIKGHFGPINTLAFHPSGKSYASGAEDGMVRVNTFDDDYFEFDFDY</sequence>
<evidence type="ECO:0000256" key="6">
    <source>
        <dbReference type="ARBA" id="ARBA00038394"/>
    </source>
</evidence>
<evidence type="ECO:0000256" key="8">
    <source>
        <dbReference type="PROSITE-ProRule" id="PRU00221"/>
    </source>
</evidence>
<keyword evidence="3 8" id="KW-0853">WD repeat</keyword>
<dbReference type="WBParaSite" id="nRc.2.0.1.t01551-RA">
    <property type="protein sequence ID" value="nRc.2.0.1.t01551-RA"/>
    <property type="gene ID" value="nRc.2.0.1.g01551"/>
</dbReference>
<dbReference type="InterPro" id="IPR027525">
    <property type="entry name" value="eIF3i"/>
</dbReference>
<dbReference type="InterPro" id="IPR015943">
    <property type="entry name" value="WD40/YVTN_repeat-like_dom_sf"/>
</dbReference>
<dbReference type="Pfam" id="PF24805">
    <property type="entry name" value="EIF3I"/>
    <property type="match status" value="1"/>
</dbReference>
<keyword evidence="9" id="KW-1185">Reference proteome</keyword>
<dbReference type="OMA" id="MNGHELG"/>
<keyword evidence="4" id="KW-0677">Repeat</keyword>
<evidence type="ECO:0000313" key="10">
    <source>
        <dbReference type="WBParaSite" id="nRc.2.0.1.t01551-RA"/>
    </source>
</evidence>
<dbReference type="PROSITE" id="PS50082">
    <property type="entry name" value="WD_REPEATS_2"/>
    <property type="match status" value="2"/>
</dbReference>